<dbReference type="AlphaFoldDB" id="A0A6J8F2D2"/>
<dbReference type="EMBL" id="CACVKT020010482">
    <property type="protein sequence ID" value="CAC5426867.1"/>
    <property type="molecule type" value="Genomic_DNA"/>
</dbReference>
<dbReference type="Gene3D" id="3.10.100.10">
    <property type="entry name" value="Mannose-Binding Protein A, subunit A"/>
    <property type="match status" value="1"/>
</dbReference>
<proteinExistence type="predicted"/>
<dbReference type="OrthoDB" id="10338733at2759"/>
<name>A0A6J8F2D2_MYTCO</name>
<dbReference type="InterPro" id="IPR001304">
    <property type="entry name" value="C-type_lectin-like"/>
</dbReference>
<reference evidence="2 3" key="1">
    <citation type="submission" date="2020-06" db="EMBL/GenBank/DDBJ databases">
        <authorList>
            <person name="Li R."/>
            <person name="Bekaert M."/>
        </authorList>
    </citation>
    <scope>NUCLEOTIDE SEQUENCE [LARGE SCALE GENOMIC DNA]</scope>
    <source>
        <strain evidence="3">wild</strain>
    </source>
</reference>
<evidence type="ECO:0000259" key="1">
    <source>
        <dbReference type="PROSITE" id="PS50041"/>
    </source>
</evidence>
<organism evidence="2 3">
    <name type="scientific">Mytilus coruscus</name>
    <name type="common">Sea mussel</name>
    <dbReference type="NCBI Taxonomy" id="42192"/>
    <lineage>
        <taxon>Eukaryota</taxon>
        <taxon>Metazoa</taxon>
        <taxon>Spiralia</taxon>
        <taxon>Lophotrochozoa</taxon>
        <taxon>Mollusca</taxon>
        <taxon>Bivalvia</taxon>
        <taxon>Autobranchia</taxon>
        <taxon>Pteriomorphia</taxon>
        <taxon>Mytilida</taxon>
        <taxon>Mytiloidea</taxon>
        <taxon>Mytilidae</taxon>
        <taxon>Mytilinae</taxon>
        <taxon>Mytilus</taxon>
    </lineage>
</organism>
<dbReference type="SUPFAM" id="SSF56436">
    <property type="entry name" value="C-type lectin-like"/>
    <property type="match status" value="1"/>
</dbReference>
<dbReference type="CDD" id="cd00037">
    <property type="entry name" value="CLECT"/>
    <property type="match status" value="1"/>
</dbReference>
<dbReference type="PROSITE" id="PS50041">
    <property type="entry name" value="C_TYPE_LECTIN_2"/>
    <property type="match status" value="1"/>
</dbReference>
<feature type="domain" description="C-type lectin" evidence="1">
    <location>
        <begin position="15"/>
        <end position="119"/>
    </location>
</feature>
<protein>
    <recommendedName>
        <fullName evidence="1">C-type lectin domain-containing protein</fullName>
    </recommendedName>
</protein>
<gene>
    <name evidence="2" type="ORF">MCOR_58533</name>
</gene>
<sequence>MKEETKNVQLSTIERAFCAERGAYLANFETLEEAMTMKLKLQRMNTGLHYYVGGRNINHYIPIGDWRWIKKGKMNNFTYYAFDGGQPDGTNIGPQDCMFFFAATSYKFRDVFCDAEEYFGGYICEQ</sequence>
<dbReference type="Proteomes" id="UP000507470">
    <property type="component" value="Unassembled WGS sequence"/>
</dbReference>
<dbReference type="InterPro" id="IPR016187">
    <property type="entry name" value="CTDL_fold"/>
</dbReference>
<dbReference type="InterPro" id="IPR016186">
    <property type="entry name" value="C-type_lectin-like/link_sf"/>
</dbReference>
<evidence type="ECO:0000313" key="3">
    <source>
        <dbReference type="Proteomes" id="UP000507470"/>
    </source>
</evidence>
<evidence type="ECO:0000313" key="2">
    <source>
        <dbReference type="EMBL" id="CAC5426867.1"/>
    </source>
</evidence>
<accession>A0A6J8F2D2</accession>
<keyword evidence="3" id="KW-1185">Reference proteome</keyword>